<dbReference type="GO" id="GO:0022857">
    <property type="term" value="F:transmembrane transporter activity"/>
    <property type="evidence" value="ECO:0007669"/>
    <property type="project" value="InterPro"/>
</dbReference>
<dbReference type="Pfam" id="PF07690">
    <property type="entry name" value="MFS_1"/>
    <property type="match status" value="1"/>
</dbReference>
<protein>
    <recommendedName>
        <fullName evidence="7">Chitinase domain-containing protein 1</fullName>
    </recommendedName>
</protein>
<reference evidence="11 12" key="1">
    <citation type="submission" date="2016-10" db="EMBL/GenBank/DDBJ databases">
        <authorList>
            <person name="Cai Z."/>
        </authorList>
    </citation>
    <scope>NUCLEOTIDE SEQUENCE [LARGE SCALE GENOMIC DNA]</scope>
</reference>
<evidence type="ECO:0000256" key="3">
    <source>
        <dbReference type="ARBA" id="ARBA00009336"/>
    </source>
</evidence>
<dbReference type="InterPro" id="IPR001223">
    <property type="entry name" value="Glyco_hydro18_cat"/>
</dbReference>
<name>A0A383W7K8_TETOB</name>
<keyword evidence="9" id="KW-1133">Transmembrane helix</keyword>
<dbReference type="GO" id="GO:0070492">
    <property type="term" value="F:oligosaccharide binding"/>
    <property type="evidence" value="ECO:0007669"/>
    <property type="project" value="TreeGrafter"/>
</dbReference>
<keyword evidence="4" id="KW-0964">Secreted</keyword>
<dbReference type="Gene3D" id="3.20.20.80">
    <property type="entry name" value="Glycosidases"/>
    <property type="match status" value="1"/>
</dbReference>
<proteinExistence type="inferred from homology"/>
<feature type="transmembrane region" description="Helical" evidence="9">
    <location>
        <begin position="99"/>
        <end position="118"/>
    </location>
</feature>
<comment type="similarity">
    <text evidence="3">Belongs to the glycosyl hydrolase 18 family.</text>
</comment>
<dbReference type="InterPro" id="IPR011583">
    <property type="entry name" value="Chitinase_II/V-like_cat"/>
</dbReference>
<evidence type="ECO:0000313" key="11">
    <source>
        <dbReference type="EMBL" id="SZX73223.1"/>
    </source>
</evidence>
<dbReference type="PANTHER" id="PTHR46066">
    <property type="entry name" value="CHITINASE DOMAIN-CONTAINING PROTEIN 1 FAMILY MEMBER"/>
    <property type="match status" value="1"/>
</dbReference>
<dbReference type="PROSITE" id="PS51910">
    <property type="entry name" value="GH18_2"/>
    <property type="match status" value="1"/>
</dbReference>
<dbReference type="AlphaFoldDB" id="A0A383W7K8"/>
<evidence type="ECO:0000256" key="9">
    <source>
        <dbReference type="SAM" id="Phobius"/>
    </source>
</evidence>
<gene>
    <name evidence="11" type="ORF">BQ4739_LOCUS13331</name>
</gene>
<evidence type="ECO:0000256" key="5">
    <source>
        <dbReference type="ARBA" id="ARBA00022729"/>
    </source>
</evidence>
<sequence length="737" mass="79840">MADSNNNAVIVIKDIDDGNLRILERACSKLDKVLLPFCFLFSIIASIDRANLGFASIDLTAEIGLSPQDYGLGAGIFFLSYSLFQVPCNILFLFTGGPVLLGVIAIAWGVAAAAQAAINGRTSFLLVRLFLGVAEAGTVPGIWAYLAHMYPTSHLTLPTTYYMAGITAAQALGAPLAAGLLSLHGVAGLSGWRWLFIIEGIPSVLMGIAIFALLPRDAAHCKWLSAEERACLQETIDTQHAAQPPPAAASCKQLAGDLQESGQAAASRPTMQQIGSDFTAALRNRIQLREQQQDTSPVPTQLHTIMRRPWLFPILLAVIAASAVHASTEGGPSSYTALERGLLEHEITAELLVEEGNNYHKAVGHKNFQGTVLGYVTPWNNHGYDVAKKFRAKFTHISPVWYQLRGGAEGSDSTELSLTGGHDVDKGWIKEVRAPVDKAADCADGDEASKTCAANLDTPQAPLIVPRVLAEVQGKALMAMLQQPGDALALLVDEVEKHGFDGLVFEAWQAWTAMGLFNHADAKEAALAFVKKLAANLRDKNKILILPIPLILILPIPPVKPSQPQAPAAKLEDLLKLSDDVAGFNVMTYDYSYGRAGPNGPLPWQEENAQEMMGDEPDPDEEESDRAGIAPSKILLGINFFGVDFVRPEKDKKAEPKRVPILARDFLEIMNKMQPKLAWDVESSEHMFKYKYGNQRHTVYFPTPASVAARVDKASELGLGIGIWDIGQGLDSFLDLL</sequence>
<evidence type="ECO:0000256" key="1">
    <source>
        <dbReference type="ARBA" id="ARBA00004371"/>
    </source>
</evidence>
<keyword evidence="5" id="KW-0732">Signal</keyword>
<dbReference type="FunFam" id="3.10.50.10:FF:000002">
    <property type="entry name" value="Chitinase domain-containing protein 1"/>
    <property type="match status" value="1"/>
</dbReference>
<feature type="transmembrane region" description="Helical" evidence="9">
    <location>
        <begin position="159"/>
        <end position="182"/>
    </location>
</feature>
<feature type="domain" description="GH18" evidence="10">
    <location>
        <begin position="370"/>
        <end position="737"/>
    </location>
</feature>
<keyword evidence="9" id="KW-0812">Transmembrane</keyword>
<dbReference type="GO" id="GO:0005764">
    <property type="term" value="C:lysosome"/>
    <property type="evidence" value="ECO:0007669"/>
    <property type="project" value="UniProtKB-SubCell"/>
</dbReference>
<dbReference type="STRING" id="3088.A0A383W7K8"/>
<dbReference type="GO" id="GO:0005576">
    <property type="term" value="C:extracellular region"/>
    <property type="evidence" value="ECO:0007669"/>
    <property type="project" value="UniProtKB-SubCell"/>
</dbReference>
<dbReference type="GO" id="GO:0005975">
    <property type="term" value="P:carbohydrate metabolic process"/>
    <property type="evidence" value="ECO:0007669"/>
    <property type="project" value="InterPro"/>
</dbReference>
<dbReference type="SUPFAM" id="SSF51445">
    <property type="entry name" value="(Trans)glycosidases"/>
    <property type="match status" value="1"/>
</dbReference>
<evidence type="ECO:0000256" key="2">
    <source>
        <dbReference type="ARBA" id="ARBA00004613"/>
    </source>
</evidence>
<feature type="transmembrane region" description="Helical" evidence="9">
    <location>
        <begin position="124"/>
        <end position="147"/>
    </location>
</feature>
<evidence type="ECO:0000313" key="12">
    <source>
        <dbReference type="Proteomes" id="UP000256970"/>
    </source>
</evidence>
<evidence type="ECO:0000256" key="4">
    <source>
        <dbReference type="ARBA" id="ARBA00022525"/>
    </source>
</evidence>
<dbReference type="Pfam" id="PF00704">
    <property type="entry name" value="Glyco_hydro_18"/>
    <property type="match status" value="1"/>
</dbReference>
<feature type="compositionally biased region" description="Acidic residues" evidence="8">
    <location>
        <begin position="613"/>
        <end position="624"/>
    </location>
</feature>
<accession>A0A383W7K8</accession>
<keyword evidence="12" id="KW-1185">Reference proteome</keyword>
<dbReference type="SMART" id="SM00636">
    <property type="entry name" value="Glyco_18"/>
    <property type="match status" value="1"/>
</dbReference>
<dbReference type="Proteomes" id="UP000256970">
    <property type="component" value="Unassembled WGS sequence"/>
</dbReference>
<dbReference type="Gene3D" id="3.10.50.10">
    <property type="match status" value="1"/>
</dbReference>
<dbReference type="InterPro" id="IPR011701">
    <property type="entry name" value="MFS"/>
</dbReference>
<comment type="subcellular location">
    <subcellularLocation>
        <location evidence="1">Lysosome</location>
    </subcellularLocation>
    <subcellularLocation>
        <location evidence="2">Secreted</location>
    </subcellularLocation>
</comment>
<evidence type="ECO:0000256" key="8">
    <source>
        <dbReference type="SAM" id="MobiDB-lite"/>
    </source>
</evidence>
<organism evidence="11 12">
    <name type="scientific">Tetradesmus obliquus</name>
    <name type="common">Green alga</name>
    <name type="synonym">Acutodesmus obliquus</name>
    <dbReference type="NCBI Taxonomy" id="3088"/>
    <lineage>
        <taxon>Eukaryota</taxon>
        <taxon>Viridiplantae</taxon>
        <taxon>Chlorophyta</taxon>
        <taxon>core chlorophytes</taxon>
        <taxon>Chlorophyceae</taxon>
        <taxon>CS clade</taxon>
        <taxon>Sphaeropleales</taxon>
        <taxon>Scenedesmaceae</taxon>
        <taxon>Tetradesmus</taxon>
    </lineage>
</organism>
<dbReference type="InterPro" id="IPR017853">
    <property type="entry name" value="GH"/>
</dbReference>
<feature type="transmembrane region" description="Helical" evidence="9">
    <location>
        <begin position="33"/>
        <end position="50"/>
    </location>
</feature>
<feature type="region of interest" description="Disordered" evidence="8">
    <location>
        <begin position="600"/>
        <end position="626"/>
    </location>
</feature>
<keyword evidence="9" id="KW-0472">Membrane</keyword>
<dbReference type="EMBL" id="FNXT01001186">
    <property type="protein sequence ID" value="SZX73223.1"/>
    <property type="molecule type" value="Genomic_DNA"/>
</dbReference>
<dbReference type="InterPro" id="IPR036259">
    <property type="entry name" value="MFS_trans_sf"/>
</dbReference>
<evidence type="ECO:0000259" key="10">
    <source>
        <dbReference type="PROSITE" id="PS51910"/>
    </source>
</evidence>
<evidence type="ECO:0000256" key="7">
    <source>
        <dbReference type="ARBA" id="ARBA00040976"/>
    </source>
</evidence>
<dbReference type="Gene3D" id="1.20.1250.20">
    <property type="entry name" value="MFS general substrate transporter like domains"/>
    <property type="match status" value="1"/>
</dbReference>
<keyword evidence="6" id="KW-0458">Lysosome</keyword>
<dbReference type="GO" id="GO:0008061">
    <property type="term" value="F:chitin binding"/>
    <property type="evidence" value="ECO:0007669"/>
    <property type="project" value="InterPro"/>
</dbReference>
<evidence type="ECO:0000256" key="6">
    <source>
        <dbReference type="ARBA" id="ARBA00023228"/>
    </source>
</evidence>
<dbReference type="SUPFAM" id="SSF103473">
    <property type="entry name" value="MFS general substrate transporter"/>
    <property type="match status" value="1"/>
</dbReference>
<dbReference type="GO" id="GO:0012505">
    <property type="term" value="C:endomembrane system"/>
    <property type="evidence" value="ECO:0007669"/>
    <property type="project" value="TreeGrafter"/>
</dbReference>
<dbReference type="PANTHER" id="PTHR46066:SF2">
    <property type="entry name" value="CHITINASE DOMAIN-CONTAINING PROTEIN 1"/>
    <property type="match status" value="1"/>
</dbReference>
<feature type="transmembrane region" description="Helical" evidence="9">
    <location>
        <begin position="194"/>
        <end position="214"/>
    </location>
</feature>
<dbReference type="InterPro" id="IPR029070">
    <property type="entry name" value="Chitinase_insertion_sf"/>
</dbReference>